<protein>
    <submittedName>
        <fullName evidence="1">Uncharacterized protein</fullName>
    </submittedName>
</protein>
<keyword evidence="2" id="KW-1185">Reference proteome</keyword>
<feature type="non-terminal residue" evidence="1">
    <location>
        <position position="136"/>
    </location>
</feature>
<proteinExistence type="predicted"/>
<dbReference type="EMBL" id="KZ084153">
    <property type="protein sequence ID" value="OSC97335.1"/>
    <property type="molecule type" value="Genomic_DNA"/>
</dbReference>
<organism evidence="1 2">
    <name type="scientific">Trametes coccinea (strain BRFM310)</name>
    <name type="common">Pycnoporus coccineus</name>
    <dbReference type="NCBI Taxonomy" id="1353009"/>
    <lineage>
        <taxon>Eukaryota</taxon>
        <taxon>Fungi</taxon>
        <taxon>Dikarya</taxon>
        <taxon>Basidiomycota</taxon>
        <taxon>Agaricomycotina</taxon>
        <taxon>Agaricomycetes</taxon>
        <taxon>Polyporales</taxon>
        <taxon>Polyporaceae</taxon>
        <taxon>Trametes</taxon>
    </lineage>
</organism>
<reference evidence="1 2" key="1">
    <citation type="journal article" date="2015" name="Biotechnol. Biofuels">
        <title>Enhanced degradation of softwood versus hardwood by the white-rot fungus Pycnoporus coccineus.</title>
        <authorList>
            <person name="Couturier M."/>
            <person name="Navarro D."/>
            <person name="Chevret D."/>
            <person name="Henrissat B."/>
            <person name="Piumi F."/>
            <person name="Ruiz-Duenas F.J."/>
            <person name="Martinez A.T."/>
            <person name="Grigoriev I.V."/>
            <person name="Riley R."/>
            <person name="Lipzen A."/>
            <person name="Berrin J.G."/>
            <person name="Master E.R."/>
            <person name="Rosso M.N."/>
        </authorList>
    </citation>
    <scope>NUCLEOTIDE SEQUENCE [LARGE SCALE GENOMIC DNA]</scope>
    <source>
        <strain evidence="1 2">BRFM310</strain>
    </source>
</reference>
<dbReference type="Proteomes" id="UP000193067">
    <property type="component" value="Unassembled WGS sequence"/>
</dbReference>
<dbReference type="STRING" id="1353009.A0A1Y2I873"/>
<evidence type="ECO:0000313" key="2">
    <source>
        <dbReference type="Proteomes" id="UP000193067"/>
    </source>
</evidence>
<evidence type="ECO:0000313" key="1">
    <source>
        <dbReference type="EMBL" id="OSC97335.1"/>
    </source>
</evidence>
<feature type="non-terminal residue" evidence="1">
    <location>
        <position position="1"/>
    </location>
</feature>
<dbReference type="AlphaFoldDB" id="A0A1Y2I873"/>
<gene>
    <name evidence="1" type="ORF">PYCCODRAFT_1355082</name>
</gene>
<accession>A0A1Y2I873</accession>
<name>A0A1Y2I873_TRAC3</name>
<sequence length="136" mass="15517">FSPSPGAYAVIRLNPLEMVRHLDDAEAIEQAKALTPRFHLVYLSLEMALPFPGRPWYRFEVSPIATKLRQEDTQKGITPAMCIPIYPNIAHPTGRPPLRPEGVFPFNHCYHWLDNILQVRVLSRPEGFDETNAVKL</sequence>
<dbReference type="OrthoDB" id="2930792at2759"/>